<dbReference type="EMBL" id="FNFD01000041">
    <property type="protein sequence ID" value="SDM02498.1"/>
    <property type="molecule type" value="Genomic_DNA"/>
</dbReference>
<name>A0A1G9PUP3_9PSED</name>
<reference evidence="1 2" key="1">
    <citation type="submission" date="2016-10" db="EMBL/GenBank/DDBJ databases">
        <authorList>
            <person name="de Groot N.N."/>
        </authorList>
    </citation>
    <scope>NUCLEOTIDE SEQUENCE [LARGE SCALE GENOMIC DNA]</scope>
    <source>
        <strain evidence="1 2">JCM 21544</strain>
    </source>
</reference>
<gene>
    <name evidence="1" type="ORF">SAMN05216186_14124</name>
</gene>
<evidence type="ECO:0000313" key="2">
    <source>
        <dbReference type="Proteomes" id="UP000198706"/>
    </source>
</evidence>
<sequence>MNQVPHEIGVDVSKDELVVATYGVG</sequence>
<organism evidence="1 2">
    <name type="scientific">Pseudomonas indica</name>
    <dbReference type="NCBI Taxonomy" id="137658"/>
    <lineage>
        <taxon>Bacteria</taxon>
        <taxon>Pseudomonadati</taxon>
        <taxon>Pseudomonadota</taxon>
        <taxon>Gammaproteobacteria</taxon>
        <taxon>Pseudomonadales</taxon>
        <taxon>Pseudomonadaceae</taxon>
        <taxon>Pseudomonas</taxon>
    </lineage>
</organism>
<dbReference type="Proteomes" id="UP000198706">
    <property type="component" value="Unassembled WGS sequence"/>
</dbReference>
<dbReference type="AlphaFoldDB" id="A0A1G9PUP3"/>
<accession>A0A1G9PUP3</accession>
<keyword evidence="2" id="KW-1185">Reference proteome</keyword>
<feature type="non-terminal residue" evidence="1">
    <location>
        <position position="25"/>
    </location>
</feature>
<evidence type="ECO:0000313" key="1">
    <source>
        <dbReference type="EMBL" id="SDM02498.1"/>
    </source>
</evidence>
<protein>
    <submittedName>
        <fullName evidence="1">Uncharacterized protein</fullName>
    </submittedName>
</protein>
<proteinExistence type="predicted"/>